<dbReference type="Pfam" id="PF07209">
    <property type="entry name" value="DUF1415"/>
    <property type="match status" value="1"/>
</dbReference>
<proteinExistence type="predicted"/>
<dbReference type="Proteomes" id="UP001219956">
    <property type="component" value="Unassembled WGS sequence"/>
</dbReference>
<accession>A0ABT5IW34</accession>
<sequence>MELSHDDIIAATRNWLEKAVIGLNLCPFAKSVYVKDQVRIVISDAKDPATLLEHLMAELRLLADSEPEEVDTTLLVHPYVLQRFLDFNDFLEIADAALADMGLEGTLQVADFHPKFQFSGTTINDVSNNTNRSPFPTLHLIRESSIERAVEAFPDAATIYERNIALMQEMGRDGWEALNVGTPKSK</sequence>
<evidence type="ECO:0000313" key="1">
    <source>
        <dbReference type="EMBL" id="MDC7716789.1"/>
    </source>
</evidence>
<evidence type="ECO:0000313" key="2">
    <source>
        <dbReference type="Proteomes" id="UP001219956"/>
    </source>
</evidence>
<dbReference type="RefSeq" id="WP_272751179.1">
    <property type="nucleotide sequence ID" value="NZ_JAQQLF010000006.1"/>
</dbReference>
<reference evidence="1 2" key="1">
    <citation type="submission" date="2023-01" db="EMBL/GenBank/DDBJ databases">
        <title>Novel species of the genus Vogesella isolated from rivers.</title>
        <authorList>
            <person name="Lu H."/>
        </authorList>
    </citation>
    <scope>NUCLEOTIDE SEQUENCE [LARGE SCALE GENOMIC DNA]</scope>
    <source>
        <strain evidence="1 2">DC21W</strain>
    </source>
</reference>
<dbReference type="EMBL" id="JAQQLF010000006">
    <property type="protein sequence ID" value="MDC7716789.1"/>
    <property type="molecule type" value="Genomic_DNA"/>
</dbReference>
<gene>
    <name evidence="1" type="ORF">PQU95_06110</name>
</gene>
<dbReference type="InterPro" id="IPR009858">
    <property type="entry name" value="DUF1415"/>
</dbReference>
<name>A0ABT5IW34_9NEIS</name>
<protein>
    <submittedName>
        <fullName evidence="1">DUF1415 domain-containing protein</fullName>
    </submittedName>
</protein>
<keyword evidence="2" id="KW-1185">Reference proteome</keyword>
<comment type="caution">
    <text evidence="1">The sequence shown here is derived from an EMBL/GenBank/DDBJ whole genome shotgun (WGS) entry which is preliminary data.</text>
</comment>
<organism evidence="1 2">
    <name type="scientific">Vogesella aquatica</name>
    <dbReference type="NCBI Taxonomy" id="2984206"/>
    <lineage>
        <taxon>Bacteria</taxon>
        <taxon>Pseudomonadati</taxon>
        <taxon>Pseudomonadota</taxon>
        <taxon>Betaproteobacteria</taxon>
        <taxon>Neisseriales</taxon>
        <taxon>Chromobacteriaceae</taxon>
        <taxon>Vogesella</taxon>
    </lineage>
</organism>